<reference evidence="1" key="1">
    <citation type="submission" date="2022-03" db="EMBL/GenBank/DDBJ databases">
        <title>Genomic analyses of argali, domestic sheep and their hybrids provide insights into chromosomal evolution, heterosis and genetic basis of agronomic traits.</title>
        <authorList>
            <person name="Li M."/>
        </authorList>
    </citation>
    <scope>NUCLEOTIDE SEQUENCE</scope>
    <source>
        <strain evidence="1">F1 hybrid</strain>
    </source>
</reference>
<gene>
    <name evidence="1" type="ORF">MJG53_007273</name>
</gene>
<comment type="caution">
    <text evidence="1">The sequence shown here is derived from an EMBL/GenBank/DDBJ whole genome shotgun (WGS) entry which is preliminary data.</text>
</comment>
<proteinExistence type="predicted"/>
<evidence type="ECO:0000313" key="1">
    <source>
        <dbReference type="EMBL" id="KAI4583994.1"/>
    </source>
</evidence>
<keyword evidence="2" id="KW-1185">Reference proteome</keyword>
<accession>A0ACB9V2K0</accession>
<dbReference type="Proteomes" id="UP001057279">
    <property type="component" value="Linkage Group LG06"/>
</dbReference>
<organism evidence="1 2">
    <name type="scientific">Ovis ammon polii x Ovis aries</name>
    <dbReference type="NCBI Taxonomy" id="2918886"/>
    <lineage>
        <taxon>Eukaryota</taxon>
        <taxon>Metazoa</taxon>
        <taxon>Chordata</taxon>
        <taxon>Craniata</taxon>
        <taxon>Vertebrata</taxon>
        <taxon>Euteleostomi</taxon>
        <taxon>Mammalia</taxon>
        <taxon>Eutheria</taxon>
        <taxon>Laurasiatheria</taxon>
        <taxon>Artiodactyla</taxon>
        <taxon>Ruminantia</taxon>
        <taxon>Pecora</taxon>
        <taxon>Bovidae</taxon>
        <taxon>Caprinae</taxon>
        <taxon>Ovis</taxon>
    </lineage>
</organism>
<protein>
    <submittedName>
        <fullName evidence="1">Uncharacterized protein</fullName>
    </submittedName>
</protein>
<evidence type="ECO:0000313" key="2">
    <source>
        <dbReference type="Proteomes" id="UP001057279"/>
    </source>
</evidence>
<sequence>MSAGETEAAASTQVTSEEPVQQPSVVDRVAGMPLISSTCNMVSAAYTSTKESHPHVKTVCDAAEKGVKTLTAAAVSGAQPILSKLEPQLTSASEYAHRGLDKLEENLPILQQPPEKVLEDTKELVSSKVSGARQAVSSTVSSAKDTVASRVTEAVDVTRGAVQSGVDLTKSMVASGVHSVVGSRVGQMVLSGVDTVLGKSEEWVDNHLPMTDAELARLATSLEGFDIASVAQQRQEQSYFVRLGSLSERLRQRAYEHSLGKLQNTRQRAQEALHQLSQTLILMETIKQGVDQKLVEGQEKLHQMWLGWNQKRLQGPEEDAAKPEQVESQTLAMFCDITQQLQTTCASLGSSLQGLPAHIKDQALQARQQVEDLQATFSGIHSFQDLSSSVLTRSREQVARAREALDHLVEYVAQNTPITWLVGPFAPGVVEKAPEKKK</sequence>
<dbReference type="EMBL" id="CM043031">
    <property type="protein sequence ID" value="KAI4583994.1"/>
    <property type="molecule type" value="Genomic_DNA"/>
</dbReference>
<name>A0ACB9V2K0_9CETA</name>